<dbReference type="InterPro" id="IPR017926">
    <property type="entry name" value="GATASE"/>
</dbReference>
<dbReference type="PANTHER" id="PTHR42695:SF5">
    <property type="entry name" value="GLUTAMINE AMIDOTRANSFERASE YLR126C-RELATED"/>
    <property type="match status" value="1"/>
</dbReference>
<evidence type="ECO:0000313" key="2">
    <source>
        <dbReference type="EMBL" id="RMB58899.1"/>
    </source>
</evidence>
<dbReference type="OrthoDB" id="5196541at2"/>
<gene>
    <name evidence="2" type="ORF">EAX62_12365</name>
</gene>
<dbReference type="AlphaFoldDB" id="A0A3M0GCP6"/>
<dbReference type="Proteomes" id="UP000275256">
    <property type="component" value="Unassembled WGS sequence"/>
</dbReference>
<dbReference type="CDD" id="cd01741">
    <property type="entry name" value="GATase1_1"/>
    <property type="match status" value="1"/>
</dbReference>
<dbReference type="GO" id="GO:0016740">
    <property type="term" value="F:transferase activity"/>
    <property type="evidence" value="ECO:0007669"/>
    <property type="project" value="UniProtKB-KW"/>
</dbReference>
<dbReference type="PANTHER" id="PTHR42695">
    <property type="entry name" value="GLUTAMINE AMIDOTRANSFERASE YLR126C-RELATED"/>
    <property type="match status" value="1"/>
</dbReference>
<dbReference type="InterPro" id="IPR044992">
    <property type="entry name" value="ChyE-like"/>
</dbReference>
<dbReference type="GO" id="GO:0005829">
    <property type="term" value="C:cytosol"/>
    <property type="evidence" value="ECO:0007669"/>
    <property type="project" value="TreeGrafter"/>
</dbReference>
<name>A0A3M0GCP6_9ACTN</name>
<comment type="caution">
    <text evidence="2">The sequence shown here is derived from an EMBL/GenBank/DDBJ whole genome shotgun (WGS) entry which is preliminary data.</text>
</comment>
<reference evidence="2 3" key="1">
    <citation type="submission" date="2018-10" db="EMBL/GenBank/DDBJ databases">
        <title>Tessaracoccus antarcticuss sp. nov., isolated from sediment.</title>
        <authorList>
            <person name="Zhou L.Y."/>
            <person name="Du Z.J."/>
        </authorList>
    </citation>
    <scope>NUCLEOTIDE SEQUENCE [LARGE SCALE GENOMIC DNA]</scope>
    <source>
        <strain evidence="2 3">JDX10</strain>
    </source>
</reference>
<organism evidence="2 3">
    <name type="scientific">Tessaracoccus antarcticus</name>
    <dbReference type="NCBI Taxonomy" id="2479848"/>
    <lineage>
        <taxon>Bacteria</taxon>
        <taxon>Bacillati</taxon>
        <taxon>Actinomycetota</taxon>
        <taxon>Actinomycetes</taxon>
        <taxon>Propionibacteriales</taxon>
        <taxon>Propionibacteriaceae</taxon>
        <taxon>Tessaracoccus</taxon>
    </lineage>
</organism>
<dbReference type="Pfam" id="PF00117">
    <property type="entry name" value="GATase"/>
    <property type="match status" value="1"/>
</dbReference>
<dbReference type="Gene3D" id="3.40.50.880">
    <property type="match status" value="1"/>
</dbReference>
<dbReference type="SUPFAM" id="SSF52317">
    <property type="entry name" value="Class I glutamine amidotransferase-like"/>
    <property type="match status" value="1"/>
</dbReference>
<keyword evidence="2" id="KW-0315">Glutamine amidotransferase</keyword>
<dbReference type="InterPro" id="IPR029062">
    <property type="entry name" value="Class_I_gatase-like"/>
</dbReference>
<keyword evidence="3" id="KW-1185">Reference proteome</keyword>
<evidence type="ECO:0000313" key="3">
    <source>
        <dbReference type="Proteomes" id="UP000275256"/>
    </source>
</evidence>
<feature type="domain" description="Glutamine amidotransferase" evidence="1">
    <location>
        <begin position="49"/>
        <end position="191"/>
    </location>
</feature>
<dbReference type="RefSeq" id="WP_121902018.1">
    <property type="nucleotide sequence ID" value="NZ_REFW01000003.1"/>
</dbReference>
<dbReference type="EMBL" id="REFW01000003">
    <property type="protein sequence ID" value="RMB58899.1"/>
    <property type="molecule type" value="Genomic_DNA"/>
</dbReference>
<accession>A0A3M0GCP6</accession>
<keyword evidence="2" id="KW-0808">Transferase</keyword>
<dbReference type="NCBIfam" id="NF005743">
    <property type="entry name" value="PRK07567.1"/>
    <property type="match status" value="1"/>
</dbReference>
<protein>
    <submittedName>
        <fullName evidence="2">Glutamine amidotransferase</fullName>
    </submittedName>
</protein>
<sequence>MKPFLLLSCRPEDAAAEGERRSVLHFSGLRDEELQQIRVELAPLPVLDLDDYSGVLLGGGPYNSSDPVKSQVQLRVEADLRRVLEDVFVDDVPFLGLCYGIGTVTAHMGGVVDRTYGEPAGPVHLRRTDAGHRDPLLVDVPETFQAFVGHKEAVRELPEGAVLLVEGDACPVQMFRVQKNCYVTQFHPELDAEHFIDRMKIYRHAGYFAPETLEDLSEQARDANVSPAVHTILSRFAQHYAR</sequence>
<proteinExistence type="predicted"/>
<evidence type="ECO:0000259" key="1">
    <source>
        <dbReference type="Pfam" id="PF00117"/>
    </source>
</evidence>
<dbReference type="PROSITE" id="PS51273">
    <property type="entry name" value="GATASE_TYPE_1"/>
    <property type="match status" value="1"/>
</dbReference>